<dbReference type="SUPFAM" id="SSF48371">
    <property type="entry name" value="ARM repeat"/>
    <property type="match status" value="1"/>
</dbReference>
<sequence length="420" mass="48081">MNTHQTSPRLLNFAISMQYAEKNDLCQVLELLHVSQDMQVQVKLFSILAVYLVSNGTHSDMIIKFNPLYDKICAVLARGLPQKTNVTLNFITALLYTDIVAATRRRALVAYAQNMLRTSGCLTAMANLFTACMIQQETWRALCQCLAETCNGMEKNQNYCSHLIPLCVRRCNQGSEYVFQLLQSLLHNNDHNMQLFYETGGHNVFSREFLKYDQCLQLLSTVISKPDYKIKLLEETNIFAELKDLKRLYGISSEVGQWATVILYAINNTTKAPVSETCKGLGKEPNVIDDVGDLKNVFQTKRAEKSPAKVSTKSNDDDSCKTHRANSFTSYMRKRDAYIKGDRSSIWDESQNECFTCNDTLSLKQKFVNDDVLKENVQRLKLGINLYGCDFKKISKTLWRNENYMTPSVLYNLYRKLILK</sequence>
<evidence type="ECO:0000313" key="2">
    <source>
        <dbReference type="Proteomes" id="UP000837857"/>
    </source>
</evidence>
<feature type="non-terminal residue" evidence="1">
    <location>
        <position position="1"/>
    </location>
</feature>
<name>A0ABN8IWK0_9NEOP</name>
<dbReference type="EMBL" id="OW152817">
    <property type="protein sequence ID" value="CAH2068768.1"/>
    <property type="molecule type" value="Genomic_DNA"/>
</dbReference>
<dbReference type="Proteomes" id="UP000837857">
    <property type="component" value="Chromosome 5"/>
</dbReference>
<dbReference type="InterPro" id="IPR016024">
    <property type="entry name" value="ARM-type_fold"/>
</dbReference>
<keyword evidence="2" id="KW-1185">Reference proteome</keyword>
<accession>A0ABN8IWK0</accession>
<protein>
    <submittedName>
        <fullName evidence="1">Uncharacterized protein</fullName>
    </submittedName>
</protein>
<proteinExistence type="predicted"/>
<reference evidence="1" key="1">
    <citation type="submission" date="2022-03" db="EMBL/GenBank/DDBJ databases">
        <authorList>
            <person name="Martin H S."/>
        </authorList>
    </citation>
    <scope>NUCLEOTIDE SEQUENCE</scope>
</reference>
<organism evidence="1 2">
    <name type="scientific">Iphiclides podalirius</name>
    <name type="common">scarce swallowtail</name>
    <dbReference type="NCBI Taxonomy" id="110791"/>
    <lineage>
        <taxon>Eukaryota</taxon>
        <taxon>Metazoa</taxon>
        <taxon>Ecdysozoa</taxon>
        <taxon>Arthropoda</taxon>
        <taxon>Hexapoda</taxon>
        <taxon>Insecta</taxon>
        <taxon>Pterygota</taxon>
        <taxon>Neoptera</taxon>
        <taxon>Endopterygota</taxon>
        <taxon>Lepidoptera</taxon>
        <taxon>Glossata</taxon>
        <taxon>Ditrysia</taxon>
        <taxon>Papilionoidea</taxon>
        <taxon>Papilionidae</taxon>
        <taxon>Papilioninae</taxon>
        <taxon>Iphiclides</taxon>
    </lineage>
</organism>
<gene>
    <name evidence="1" type="ORF">IPOD504_LOCUS14536</name>
</gene>
<evidence type="ECO:0000313" key="1">
    <source>
        <dbReference type="EMBL" id="CAH2068768.1"/>
    </source>
</evidence>